<reference evidence="2 3" key="1">
    <citation type="submission" date="2018-08" db="EMBL/GenBank/DDBJ databases">
        <title>A genome reference for cultivated species of the human gut microbiota.</title>
        <authorList>
            <person name="Zou Y."/>
            <person name="Xue W."/>
            <person name="Luo G."/>
        </authorList>
    </citation>
    <scope>NUCLEOTIDE SEQUENCE [LARGE SCALE GENOMIC DNA]</scope>
    <source>
        <strain evidence="2 3">AM25-16</strain>
    </source>
</reference>
<dbReference type="SUPFAM" id="SSF103088">
    <property type="entry name" value="OmpA-like"/>
    <property type="match status" value="1"/>
</dbReference>
<feature type="non-terminal residue" evidence="2">
    <location>
        <position position="100"/>
    </location>
</feature>
<accession>A0A414PLG5</accession>
<organism evidence="2 3">
    <name type="scientific">Bacteroides stercoris</name>
    <dbReference type="NCBI Taxonomy" id="46506"/>
    <lineage>
        <taxon>Bacteria</taxon>
        <taxon>Pseudomonadati</taxon>
        <taxon>Bacteroidota</taxon>
        <taxon>Bacteroidia</taxon>
        <taxon>Bacteroidales</taxon>
        <taxon>Bacteroidaceae</taxon>
        <taxon>Bacteroides</taxon>
    </lineage>
</organism>
<sequence>MTMKRILLLFLLFCGGYVHAQELDSARIHYRQGHREVDVLFRDNRAELERFIRTLREEHGADRLESVVIRSWASPEGVNRLNGVLSERRADSLKSYLVRH</sequence>
<keyword evidence="1" id="KW-0732">Signal</keyword>
<dbReference type="Gene3D" id="3.30.1330.60">
    <property type="entry name" value="OmpA-like domain"/>
    <property type="match status" value="1"/>
</dbReference>
<feature type="chain" id="PRO_5019368745" description="OmpA family protein" evidence="1">
    <location>
        <begin position="21"/>
        <end position="100"/>
    </location>
</feature>
<dbReference type="InterPro" id="IPR036737">
    <property type="entry name" value="OmpA-like_sf"/>
</dbReference>
<feature type="signal peptide" evidence="1">
    <location>
        <begin position="1"/>
        <end position="20"/>
    </location>
</feature>
<dbReference type="Proteomes" id="UP000283762">
    <property type="component" value="Unassembled WGS sequence"/>
</dbReference>
<dbReference type="AlphaFoldDB" id="A0A414PLG5"/>
<dbReference type="EMBL" id="QRHJ01000106">
    <property type="protein sequence ID" value="RHF69435.1"/>
    <property type="molecule type" value="Genomic_DNA"/>
</dbReference>
<proteinExistence type="predicted"/>
<gene>
    <name evidence="2" type="ORF">DW668_18410</name>
</gene>
<evidence type="ECO:0000256" key="1">
    <source>
        <dbReference type="SAM" id="SignalP"/>
    </source>
</evidence>
<evidence type="ECO:0000313" key="2">
    <source>
        <dbReference type="EMBL" id="RHF69435.1"/>
    </source>
</evidence>
<name>A0A414PLG5_BACSE</name>
<comment type="caution">
    <text evidence="2">The sequence shown here is derived from an EMBL/GenBank/DDBJ whole genome shotgun (WGS) entry which is preliminary data.</text>
</comment>
<evidence type="ECO:0000313" key="3">
    <source>
        <dbReference type="Proteomes" id="UP000283762"/>
    </source>
</evidence>
<protein>
    <recommendedName>
        <fullName evidence="4">OmpA family protein</fullName>
    </recommendedName>
</protein>
<evidence type="ECO:0008006" key="4">
    <source>
        <dbReference type="Google" id="ProtNLM"/>
    </source>
</evidence>